<dbReference type="Proteomes" id="UP000824998">
    <property type="component" value="Unassembled WGS sequence"/>
</dbReference>
<name>A0A9P8C416_9HELO</name>
<protein>
    <submittedName>
        <fullName evidence="3">Uncharacterized protein</fullName>
    </submittedName>
</protein>
<feature type="compositionally biased region" description="Gly residues" evidence="1">
    <location>
        <begin position="171"/>
        <end position="181"/>
    </location>
</feature>
<reference evidence="3" key="1">
    <citation type="journal article" date="2021" name="IMA Fungus">
        <title>Genomic characterization of three marine fungi, including Emericellopsis atlantica sp. nov. with signatures of a generalist lifestyle and marine biomass degradation.</title>
        <authorList>
            <person name="Hagestad O.C."/>
            <person name="Hou L."/>
            <person name="Andersen J.H."/>
            <person name="Hansen E.H."/>
            <person name="Altermark B."/>
            <person name="Li C."/>
            <person name="Kuhnert E."/>
            <person name="Cox R.J."/>
            <person name="Crous P.W."/>
            <person name="Spatafora J.W."/>
            <person name="Lail K."/>
            <person name="Amirebrahimi M."/>
            <person name="Lipzen A."/>
            <person name="Pangilinan J."/>
            <person name="Andreopoulos W."/>
            <person name="Hayes R.D."/>
            <person name="Ng V."/>
            <person name="Grigoriev I.V."/>
            <person name="Jackson S.A."/>
            <person name="Sutton T.D.S."/>
            <person name="Dobson A.D.W."/>
            <person name="Rama T."/>
        </authorList>
    </citation>
    <scope>NUCLEOTIDE SEQUENCE</scope>
    <source>
        <strain evidence="3">TRa018bII</strain>
    </source>
</reference>
<dbReference type="OrthoDB" id="3440083at2759"/>
<dbReference type="EMBL" id="MU251512">
    <property type="protein sequence ID" value="KAG9233158.1"/>
    <property type="molecule type" value="Genomic_DNA"/>
</dbReference>
<gene>
    <name evidence="3" type="ORF">BJ875DRAFT_53864</name>
</gene>
<evidence type="ECO:0000313" key="3">
    <source>
        <dbReference type="EMBL" id="KAG9233158.1"/>
    </source>
</evidence>
<feature type="region of interest" description="Disordered" evidence="1">
    <location>
        <begin position="159"/>
        <end position="225"/>
    </location>
</feature>
<dbReference type="AlphaFoldDB" id="A0A9P8C416"/>
<feature type="region of interest" description="Disordered" evidence="1">
    <location>
        <begin position="52"/>
        <end position="73"/>
    </location>
</feature>
<organism evidence="3 4">
    <name type="scientific">Amylocarpus encephaloides</name>
    <dbReference type="NCBI Taxonomy" id="45428"/>
    <lineage>
        <taxon>Eukaryota</taxon>
        <taxon>Fungi</taxon>
        <taxon>Dikarya</taxon>
        <taxon>Ascomycota</taxon>
        <taxon>Pezizomycotina</taxon>
        <taxon>Leotiomycetes</taxon>
        <taxon>Helotiales</taxon>
        <taxon>Helotiales incertae sedis</taxon>
        <taxon>Amylocarpus</taxon>
    </lineage>
</organism>
<sequence length="317" mass="30977">MMRDILRIWVLAAVGLAGIVQAENHLHANSHEATDGLSDLLDALGALGGAGGKGQGEAAKGNGAKGVKEPAAEEPKTMTVTVASAAAAQGRKNETCAAASEKTTTVTHQVAAAAGTGNAGAVQLSFLSSTVFGTGPPTVTITPLPQMVTQMITITVSNGGASGVNPPEGAKGTGHAGGGAKESGKGEGTPAVANPPEGAKGSGNAEGGARSPKETPAGVNPPAGVVTNGSGNLAAGIAPATGAPINRATLTSAAIQKTGAPNAAAPAPKPLLPQHHPLDLQEHLQAELESLTQTDLAIANACVALDHSAPCPQLRPL</sequence>
<proteinExistence type="predicted"/>
<comment type="caution">
    <text evidence="3">The sequence shown here is derived from an EMBL/GenBank/DDBJ whole genome shotgun (WGS) entry which is preliminary data.</text>
</comment>
<accession>A0A9P8C416</accession>
<evidence type="ECO:0000256" key="1">
    <source>
        <dbReference type="SAM" id="MobiDB-lite"/>
    </source>
</evidence>
<keyword evidence="4" id="KW-1185">Reference proteome</keyword>
<feature type="signal peptide" evidence="2">
    <location>
        <begin position="1"/>
        <end position="22"/>
    </location>
</feature>
<evidence type="ECO:0000256" key="2">
    <source>
        <dbReference type="SAM" id="SignalP"/>
    </source>
</evidence>
<keyword evidence="2" id="KW-0732">Signal</keyword>
<evidence type="ECO:0000313" key="4">
    <source>
        <dbReference type="Proteomes" id="UP000824998"/>
    </source>
</evidence>
<feature type="chain" id="PRO_5040454752" evidence="2">
    <location>
        <begin position="23"/>
        <end position="317"/>
    </location>
</feature>